<gene>
    <name evidence="2" type="ORF">M0M42_01505</name>
</gene>
<evidence type="ECO:0000256" key="1">
    <source>
        <dbReference type="SAM" id="Phobius"/>
    </source>
</evidence>
<organism evidence="2 3">
    <name type="scientific">Pseudomonas knackmussii</name>
    <dbReference type="NCBI Taxonomy" id="65741"/>
    <lineage>
        <taxon>Bacteria</taxon>
        <taxon>Pseudomonadati</taxon>
        <taxon>Pseudomonadota</taxon>
        <taxon>Gammaproteobacteria</taxon>
        <taxon>Pseudomonadales</taxon>
        <taxon>Pseudomonadaceae</taxon>
        <taxon>Pseudomonas</taxon>
    </lineage>
</organism>
<dbReference type="EMBL" id="CP096208">
    <property type="protein sequence ID" value="UPQ83118.1"/>
    <property type="molecule type" value="Genomic_DNA"/>
</dbReference>
<evidence type="ECO:0000313" key="3">
    <source>
        <dbReference type="Proteomes" id="UP000831189"/>
    </source>
</evidence>
<sequence>MHRPLLLKTLVCLVVLALLASAFNPHDRTTWLMEILPAAILLPLLVCTHQRFPLSSLLYLLLAIQALGLIAGGHYSFARVPVGSWLQDWLELSRNPYDRLGHFFQGVVPALTARELLVRLDRVRGKHLLPFVCVCMAMTLSAVYELVEWAAALALGQGAEEFLGMQGDQWDTQADMFCALLGSLVAMTLLVRLHDRSMRAINHSFNWTNKQNGITNQIRGN</sequence>
<keyword evidence="1" id="KW-0812">Transmembrane</keyword>
<dbReference type="Proteomes" id="UP000831189">
    <property type="component" value="Chromosome"/>
</dbReference>
<keyword evidence="3" id="KW-1185">Reference proteome</keyword>
<keyword evidence="1" id="KW-1133">Transmembrane helix</keyword>
<keyword evidence="1" id="KW-0472">Membrane</keyword>
<dbReference type="InterPro" id="IPR014509">
    <property type="entry name" value="YjdF-like"/>
</dbReference>
<dbReference type="PIRSF" id="PIRSF020606">
    <property type="entry name" value="UCP020606"/>
    <property type="match status" value="1"/>
</dbReference>
<evidence type="ECO:0000313" key="2">
    <source>
        <dbReference type="EMBL" id="UPQ83118.1"/>
    </source>
</evidence>
<dbReference type="InterPro" id="IPR058534">
    <property type="entry name" value="YjdF"/>
</dbReference>
<feature type="transmembrane region" description="Helical" evidence="1">
    <location>
        <begin position="129"/>
        <end position="154"/>
    </location>
</feature>
<name>A0ABY4KQI2_9PSED</name>
<proteinExistence type="predicted"/>
<feature type="transmembrane region" description="Helical" evidence="1">
    <location>
        <begin position="57"/>
        <end position="80"/>
    </location>
</feature>
<dbReference type="Pfam" id="PF09997">
    <property type="entry name" value="DUF2238"/>
    <property type="match status" value="1"/>
</dbReference>
<reference evidence="2 3" key="1">
    <citation type="submission" date="2022-04" db="EMBL/GenBank/DDBJ databases">
        <title>Pseudomonas knackmussii B09-2.</title>
        <authorList>
            <person name="Deng Y."/>
        </authorList>
    </citation>
    <scope>NUCLEOTIDE SEQUENCE [LARGE SCALE GENOMIC DNA]</scope>
    <source>
        <strain evidence="2 3">B09-2</strain>
    </source>
</reference>
<protein>
    <submittedName>
        <fullName evidence="2">DUF2238 domain-containing protein</fullName>
    </submittedName>
</protein>
<feature type="transmembrane region" description="Helical" evidence="1">
    <location>
        <begin position="174"/>
        <end position="193"/>
    </location>
</feature>
<accession>A0ABY4KQI2</accession>